<evidence type="ECO:0008006" key="5">
    <source>
        <dbReference type="Google" id="ProtNLM"/>
    </source>
</evidence>
<dbReference type="OrthoDB" id="1905464at2759"/>
<protein>
    <recommendedName>
        <fullName evidence="5">REF/SRPP-like protein</fullName>
    </recommendedName>
</protein>
<dbReference type="EMBL" id="CM029042">
    <property type="protein sequence ID" value="KAG2616442.1"/>
    <property type="molecule type" value="Genomic_DNA"/>
</dbReference>
<proteinExistence type="inferred from homology"/>
<name>A0A8T0TW76_PANVG</name>
<dbReference type="PANTHER" id="PTHR33732:SF9">
    <property type="entry name" value="REF_SRPP-LIKE PROTEIN OS05G0151300_LOC_OS05G05940"/>
    <property type="match status" value="1"/>
</dbReference>
<dbReference type="Pfam" id="PF05755">
    <property type="entry name" value="REF"/>
    <property type="match status" value="1"/>
</dbReference>
<feature type="region of interest" description="Disordered" evidence="2">
    <location>
        <begin position="1"/>
        <end position="79"/>
    </location>
</feature>
<accession>A0A8T0TW76</accession>
<evidence type="ECO:0000313" key="4">
    <source>
        <dbReference type="Proteomes" id="UP000823388"/>
    </source>
</evidence>
<reference evidence="3" key="1">
    <citation type="submission" date="2020-05" db="EMBL/GenBank/DDBJ databases">
        <title>WGS assembly of Panicum virgatum.</title>
        <authorList>
            <person name="Lovell J.T."/>
            <person name="Jenkins J."/>
            <person name="Shu S."/>
            <person name="Juenger T.E."/>
            <person name="Schmutz J."/>
        </authorList>
    </citation>
    <scope>NUCLEOTIDE SEQUENCE</scope>
    <source>
        <strain evidence="3">AP13</strain>
    </source>
</reference>
<comment type="similarity">
    <text evidence="1">Belongs to the REF/SRPP family.</text>
</comment>
<evidence type="ECO:0000313" key="3">
    <source>
        <dbReference type="EMBL" id="KAG2616442.1"/>
    </source>
</evidence>
<dbReference type="InterPro" id="IPR008802">
    <property type="entry name" value="REF"/>
</dbReference>
<sequence>MDATRRKFPPYKTTPIPHPDFSSSRIRRIPTSRRENPEKPSEKSNLFLDSAPDSAARRAMAESANNDAPAATNNQPTTEEVTIERAATQEEEERLRYLEFVQQAAAQALVLAAAAYAYAKQGAGPLRPGVDHVEGTVKTVVGPVYDRFHAVPLDLLKFLDRKVGESVEEIDRRVPPVVKEAPTLARSAAKEVRQAGLVGTATGLAKSAIARAEPKARELYTRYEPVAERRAAEAWVALNRLPLVPSVTRAVLPTAAQLSAKYNSAVMDGAKRGNTVATYLPLVPTERLAKVFSYPMADAAPAPEMQPIPSQ</sequence>
<evidence type="ECO:0000256" key="2">
    <source>
        <dbReference type="SAM" id="MobiDB-lite"/>
    </source>
</evidence>
<keyword evidence="4" id="KW-1185">Reference proteome</keyword>
<feature type="compositionally biased region" description="Polar residues" evidence="2">
    <location>
        <begin position="63"/>
        <end position="79"/>
    </location>
</feature>
<gene>
    <name evidence="3" type="ORF">PVAP13_3NG205716</name>
</gene>
<dbReference type="Proteomes" id="UP000823388">
    <property type="component" value="Chromosome 3N"/>
</dbReference>
<dbReference type="AlphaFoldDB" id="A0A8T0TW76"/>
<evidence type="ECO:0000256" key="1">
    <source>
        <dbReference type="ARBA" id="ARBA00009737"/>
    </source>
</evidence>
<comment type="caution">
    <text evidence="3">The sequence shown here is derived from an EMBL/GenBank/DDBJ whole genome shotgun (WGS) entry which is preliminary data.</text>
</comment>
<organism evidence="3 4">
    <name type="scientific">Panicum virgatum</name>
    <name type="common">Blackwell switchgrass</name>
    <dbReference type="NCBI Taxonomy" id="38727"/>
    <lineage>
        <taxon>Eukaryota</taxon>
        <taxon>Viridiplantae</taxon>
        <taxon>Streptophyta</taxon>
        <taxon>Embryophyta</taxon>
        <taxon>Tracheophyta</taxon>
        <taxon>Spermatophyta</taxon>
        <taxon>Magnoliopsida</taxon>
        <taxon>Liliopsida</taxon>
        <taxon>Poales</taxon>
        <taxon>Poaceae</taxon>
        <taxon>PACMAD clade</taxon>
        <taxon>Panicoideae</taxon>
        <taxon>Panicodae</taxon>
        <taxon>Paniceae</taxon>
        <taxon>Panicinae</taxon>
        <taxon>Panicum</taxon>
        <taxon>Panicum sect. Hiantes</taxon>
    </lineage>
</organism>
<dbReference type="PANTHER" id="PTHR33732">
    <property type="entry name" value="REF/SRPP-LIKE PROTEIN OS05G0151300/LOC_OS05G05940"/>
    <property type="match status" value="1"/>
</dbReference>
<feature type="compositionally biased region" description="Basic and acidic residues" evidence="2">
    <location>
        <begin position="32"/>
        <end position="42"/>
    </location>
</feature>